<evidence type="ECO:0000313" key="1">
    <source>
        <dbReference type="EMBL" id="KAL0103700.1"/>
    </source>
</evidence>
<dbReference type="EMBL" id="JADYXP020000021">
    <property type="protein sequence ID" value="KAL0103700.1"/>
    <property type="molecule type" value="Genomic_DNA"/>
</dbReference>
<proteinExistence type="predicted"/>
<comment type="caution">
    <text evidence="1">The sequence shown here is derived from an EMBL/GenBank/DDBJ whole genome shotgun (WGS) entry which is preliminary data.</text>
</comment>
<organism evidence="1 2">
    <name type="scientific">Cardiocondyla obscurior</name>
    <dbReference type="NCBI Taxonomy" id="286306"/>
    <lineage>
        <taxon>Eukaryota</taxon>
        <taxon>Metazoa</taxon>
        <taxon>Ecdysozoa</taxon>
        <taxon>Arthropoda</taxon>
        <taxon>Hexapoda</taxon>
        <taxon>Insecta</taxon>
        <taxon>Pterygota</taxon>
        <taxon>Neoptera</taxon>
        <taxon>Endopterygota</taxon>
        <taxon>Hymenoptera</taxon>
        <taxon>Apocrita</taxon>
        <taxon>Aculeata</taxon>
        <taxon>Formicoidea</taxon>
        <taxon>Formicidae</taxon>
        <taxon>Myrmicinae</taxon>
        <taxon>Cardiocondyla</taxon>
    </lineage>
</organism>
<evidence type="ECO:0000313" key="2">
    <source>
        <dbReference type="Proteomes" id="UP001430953"/>
    </source>
</evidence>
<name>A0AAW2EL84_9HYME</name>
<accession>A0AAW2EL84</accession>
<protein>
    <submittedName>
        <fullName evidence="1">Uncharacterized protein</fullName>
    </submittedName>
</protein>
<dbReference type="AlphaFoldDB" id="A0AAW2EL84"/>
<sequence length="162" mass="17939">MYWRVTQQRSLVSHMDRFADVMCVSIRRSDTVTTRSTRDAVSFPTTTATTTTATGTTAIATDTAATAADTDIGITIVTAYISQQTLRLDDVRDGTGFTAIMTRLLDVCLQLALRTRRNVPSPFAMMPMSFRSLRRTILPSGQEMRQEITKASSIIDCIRFSA</sequence>
<gene>
    <name evidence="1" type="ORF">PUN28_017751</name>
</gene>
<reference evidence="1 2" key="1">
    <citation type="submission" date="2023-03" db="EMBL/GenBank/DDBJ databases">
        <title>High recombination rates correlate with genetic variation in Cardiocondyla obscurior ants.</title>
        <authorList>
            <person name="Errbii M."/>
        </authorList>
    </citation>
    <scope>NUCLEOTIDE SEQUENCE [LARGE SCALE GENOMIC DNA]</scope>
    <source>
        <strain evidence="1">Alpha-2009</strain>
        <tissue evidence="1">Whole body</tissue>
    </source>
</reference>
<keyword evidence="2" id="KW-1185">Reference proteome</keyword>
<dbReference type="Proteomes" id="UP001430953">
    <property type="component" value="Unassembled WGS sequence"/>
</dbReference>